<reference evidence="1" key="1">
    <citation type="journal article" date="2015" name="Nature">
        <title>Complex archaea that bridge the gap between prokaryotes and eukaryotes.</title>
        <authorList>
            <person name="Spang A."/>
            <person name="Saw J.H."/>
            <person name="Jorgensen S.L."/>
            <person name="Zaremba-Niedzwiedzka K."/>
            <person name="Martijn J."/>
            <person name="Lind A.E."/>
            <person name="van Eijk R."/>
            <person name="Schleper C."/>
            <person name="Guy L."/>
            <person name="Ettema T.J."/>
        </authorList>
    </citation>
    <scope>NUCLEOTIDE SEQUENCE</scope>
</reference>
<dbReference type="AlphaFoldDB" id="A0A0F9J5P2"/>
<organism evidence="1">
    <name type="scientific">marine sediment metagenome</name>
    <dbReference type="NCBI Taxonomy" id="412755"/>
    <lineage>
        <taxon>unclassified sequences</taxon>
        <taxon>metagenomes</taxon>
        <taxon>ecological metagenomes</taxon>
    </lineage>
</organism>
<gene>
    <name evidence="1" type="ORF">LCGC14_1497420</name>
</gene>
<evidence type="ECO:0000313" key="1">
    <source>
        <dbReference type="EMBL" id="KKM64833.1"/>
    </source>
</evidence>
<protein>
    <submittedName>
        <fullName evidence="1">Uncharacterized protein</fullName>
    </submittedName>
</protein>
<proteinExistence type="predicted"/>
<sequence>MKEFKRWLKEDSIKSGYLYDEEAERQREKGWRGALKWVLSKETVKPLLGCKEHRYIDSRAIRNELQKK</sequence>
<name>A0A0F9J5P2_9ZZZZ</name>
<comment type="caution">
    <text evidence="1">The sequence shown here is derived from an EMBL/GenBank/DDBJ whole genome shotgun (WGS) entry which is preliminary data.</text>
</comment>
<accession>A0A0F9J5P2</accession>
<dbReference type="EMBL" id="LAZR01010827">
    <property type="protein sequence ID" value="KKM64833.1"/>
    <property type="molecule type" value="Genomic_DNA"/>
</dbReference>